<gene>
    <name evidence="5" type="ORF">HNP48_004599</name>
</gene>
<dbReference type="PANTHER" id="PTHR11705">
    <property type="entry name" value="PROTEASE FAMILY M14 CARBOXYPEPTIDASE A,B"/>
    <property type="match status" value="1"/>
</dbReference>
<dbReference type="InterPro" id="IPR000834">
    <property type="entry name" value="Peptidase_M14"/>
</dbReference>
<dbReference type="SMART" id="SM00631">
    <property type="entry name" value="Zn_pept"/>
    <property type="match status" value="1"/>
</dbReference>
<evidence type="ECO:0000256" key="2">
    <source>
        <dbReference type="ARBA" id="ARBA00005988"/>
    </source>
</evidence>
<evidence type="ECO:0000259" key="4">
    <source>
        <dbReference type="PROSITE" id="PS52035"/>
    </source>
</evidence>
<comment type="cofactor">
    <cofactor evidence="1">
        <name>Zn(2+)</name>
        <dbReference type="ChEBI" id="CHEBI:29105"/>
    </cofactor>
</comment>
<keyword evidence="6" id="KW-1185">Reference proteome</keyword>
<dbReference type="Proteomes" id="UP000575083">
    <property type="component" value="Unassembled WGS sequence"/>
</dbReference>
<proteinExistence type="inferred from homology"/>
<protein>
    <recommendedName>
        <fullName evidence="4">Peptidase M14 domain-containing protein</fullName>
    </recommendedName>
</protein>
<dbReference type="PANTHER" id="PTHR11705:SF145">
    <property type="entry name" value="PEPTIDASE M14 CARBOXYPEPTIDASE A DOMAIN-CONTAINING PROTEIN"/>
    <property type="match status" value="1"/>
</dbReference>
<organism evidence="5 6">
    <name type="scientific">Acidovorax soli</name>
    <dbReference type="NCBI Taxonomy" id="592050"/>
    <lineage>
        <taxon>Bacteria</taxon>
        <taxon>Pseudomonadati</taxon>
        <taxon>Pseudomonadota</taxon>
        <taxon>Betaproteobacteria</taxon>
        <taxon>Burkholderiales</taxon>
        <taxon>Comamonadaceae</taxon>
        <taxon>Acidovorax</taxon>
    </lineage>
</organism>
<accession>A0A7X0PH67</accession>
<feature type="domain" description="Peptidase M14" evidence="4">
    <location>
        <begin position="17"/>
        <end position="314"/>
    </location>
</feature>
<name>A0A7X0PH67_9BURK</name>
<comment type="similarity">
    <text evidence="2 3">Belongs to the peptidase M14 family.</text>
</comment>
<evidence type="ECO:0000256" key="3">
    <source>
        <dbReference type="PROSITE-ProRule" id="PRU01379"/>
    </source>
</evidence>
<dbReference type="Pfam" id="PF00246">
    <property type="entry name" value="Peptidase_M14"/>
    <property type="match status" value="1"/>
</dbReference>
<dbReference type="RefSeq" id="WP_184861401.1">
    <property type="nucleotide sequence ID" value="NZ_JACHLK010000010.1"/>
</dbReference>
<evidence type="ECO:0000313" key="6">
    <source>
        <dbReference type="Proteomes" id="UP000575083"/>
    </source>
</evidence>
<dbReference type="AlphaFoldDB" id="A0A7X0PH67"/>
<evidence type="ECO:0000256" key="1">
    <source>
        <dbReference type="ARBA" id="ARBA00001947"/>
    </source>
</evidence>
<feature type="active site" description="Proton donor/acceptor" evidence="3">
    <location>
        <position position="289"/>
    </location>
</feature>
<dbReference type="CDD" id="cd06241">
    <property type="entry name" value="M14-like"/>
    <property type="match status" value="1"/>
</dbReference>
<comment type="caution">
    <text evidence="5">The sequence shown here is derived from an EMBL/GenBank/DDBJ whole genome shotgun (WGS) entry which is preliminary data.</text>
</comment>
<dbReference type="Gene3D" id="3.40.630.10">
    <property type="entry name" value="Zn peptidases"/>
    <property type="match status" value="1"/>
</dbReference>
<dbReference type="GO" id="GO:0004181">
    <property type="term" value="F:metallocarboxypeptidase activity"/>
    <property type="evidence" value="ECO:0007669"/>
    <property type="project" value="InterPro"/>
</dbReference>
<sequence>MSLPTTTPLLTRAETSGYTETSTHADVMAYVQGLAALGDPRLHITDFGSSPEGRALPLLVLSAQGHHTPEAAQASGLPVVLMLCGIHAGEVEGKEGVLMLVRNLLCGEHGDELLARCILLVVPLFNPDGNDRMSADNRPLDIAHLRGQDGPTLVGTRTNAAGVNLNRDYMRQQAPEMRLLQQRVCQPWNPHLTLDCHATNGSIHRFALTYDIPHTEHTGRAEPVAYMRERMMPAVQAAVKRTEGLDTFWYGNFVRDEGGQGQGWITYTHHPRFGCNYRGLTNRLDVLLEAYSYISYQERVEVTYAVLREALVYAAANGQEIVDLLAACAEPPQQIAIRYALEAVPGTTVEVLTREPYTLTGDPVSVQVPHYAHFVPTATVQRPWAYAMPQAVADWLQGHGLQATPVAAGTQLEVEVPVMQQPVAEPGPAILEAQASTHWMASHQRTQRALPEGWCVVTTSQRYGAIAVVACEAESDDGVIANGIVAEPVVGAELPVWRVVAPV</sequence>
<evidence type="ECO:0000313" key="5">
    <source>
        <dbReference type="EMBL" id="MBB6561897.1"/>
    </source>
</evidence>
<dbReference type="GO" id="GO:0005615">
    <property type="term" value="C:extracellular space"/>
    <property type="evidence" value="ECO:0007669"/>
    <property type="project" value="TreeGrafter"/>
</dbReference>
<dbReference type="GO" id="GO:0008270">
    <property type="term" value="F:zinc ion binding"/>
    <property type="evidence" value="ECO:0007669"/>
    <property type="project" value="InterPro"/>
</dbReference>
<dbReference type="GO" id="GO:0006508">
    <property type="term" value="P:proteolysis"/>
    <property type="evidence" value="ECO:0007669"/>
    <property type="project" value="InterPro"/>
</dbReference>
<dbReference type="SUPFAM" id="SSF53187">
    <property type="entry name" value="Zn-dependent exopeptidases"/>
    <property type="match status" value="1"/>
</dbReference>
<dbReference type="PROSITE" id="PS52035">
    <property type="entry name" value="PEPTIDASE_M14"/>
    <property type="match status" value="1"/>
</dbReference>
<reference evidence="5 6" key="1">
    <citation type="submission" date="2020-08" db="EMBL/GenBank/DDBJ databases">
        <title>Functional genomics of gut bacteria from endangered species of beetles.</title>
        <authorList>
            <person name="Carlos-Shanley C."/>
        </authorList>
    </citation>
    <scope>NUCLEOTIDE SEQUENCE [LARGE SCALE GENOMIC DNA]</scope>
    <source>
        <strain evidence="5 6">S00198</strain>
    </source>
</reference>
<dbReference type="EMBL" id="JACHLK010000010">
    <property type="protein sequence ID" value="MBB6561897.1"/>
    <property type="molecule type" value="Genomic_DNA"/>
</dbReference>